<dbReference type="EMBL" id="GL732565">
    <property type="protein sequence ID" value="EFX77056.1"/>
    <property type="molecule type" value="Genomic_DNA"/>
</dbReference>
<dbReference type="Proteomes" id="UP000000305">
    <property type="component" value="Unassembled WGS sequence"/>
</dbReference>
<dbReference type="HOGENOM" id="CLU_2006184_0_0_1"/>
<accession>E9GU04</accession>
<reference evidence="1 2" key="1">
    <citation type="journal article" date="2011" name="Science">
        <title>The ecoresponsive genome of Daphnia pulex.</title>
        <authorList>
            <person name="Colbourne J.K."/>
            <person name="Pfrender M.E."/>
            <person name="Gilbert D."/>
            <person name="Thomas W.K."/>
            <person name="Tucker A."/>
            <person name="Oakley T.H."/>
            <person name="Tokishita S."/>
            <person name="Aerts A."/>
            <person name="Arnold G.J."/>
            <person name="Basu M.K."/>
            <person name="Bauer D.J."/>
            <person name="Caceres C.E."/>
            <person name="Carmel L."/>
            <person name="Casola C."/>
            <person name="Choi J.H."/>
            <person name="Detter J.C."/>
            <person name="Dong Q."/>
            <person name="Dusheyko S."/>
            <person name="Eads B.D."/>
            <person name="Frohlich T."/>
            <person name="Geiler-Samerotte K.A."/>
            <person name="Gerlach D."/>
            <person name="Hatcher P."/>
            <person name="Jogdeo S."/>
            <person name="Krijgsveld J."/>
            <person name="Kriventseva E.V."/>
            <person name="Kultz D."/>
            <person name="Laforsch C."/>
            <person name="Lindquist E."/>
            <person name="Lopez J."/>
            <person name="Manak J.R."/>
            <person name="Muller J."/>
            <person name="Pangilinan J."/>
            <person name="Patwardhan R.P."/>
            <person name="Pitluck S."/>
            <person name="Pritham E.J."/>
            <person name="Rechtsteiner A."/>
            <person name="Rho M."/>
            <person name="Rogozin I.B."/>
            <person name="Sakarya O."/>
            <person name="Salamov A."/>
            <person name="Schaack S."/>
            <person name="Shapiro H."/>
            <person name="Shiga Y."/>
            <person name="Skalitzky C."/>
            <person name="Smith Z."/>
            <person name="Souvorov A."/>
            <person name="Sung W."/>
            <person name="Tang Z."/>
            <person name="Tsuchiya D."/>
            <person name="Tu H."/>
            <person name="Vos H."/>
            <person name="Wang M."/>
            <person name="Wolf Y.I."/>
            <person name="Yamagata H."/>
            <person name="Yamada T."/>
            <person name="Ye Y."/>
            <person name="Shaw J.R."/>
            <person name="Andrews J."/>
            <person name="Crease T.J."/>
            <person name="Tang H."/>
            <person name="Lucas S.M."/>
            <person name="Robertson H.M."/>
            <person name="Bork P."/>
            <person name="Koonin E.V."/>
            <person name="Zdobnov E.M."/>
            <person name="Grigoriev I.V."/>
            <person name="Lynch M."/>
            <person name="Boore J.L."/>
        </authorList>
    </citation>
    <scope>NUCLEOTIDE SEQUENCE [LARGE SCALE GENOMIC DNA]</scope>
</reference>
<protein>
    <submittedName>
        <fullName evidence="1">Uncharacterized protein</fullName>
    </submittedName>
</protein>
<evidence type="ECO:0000313" key="2">
    <source>
        <dbReference type="Proteomes" id="UP000000305"/>
    </source>
</evidence>
<evidence type="ECO:0000313" key="1">
    <source>
        <dbReference type="EMBL" id="EFX77056.1"/>
    </source>
</evidence>
<dbReference type="KEGG" id="dpx:DAPPUDRAFT_248252"/>
<sequence length="124" mass="13314">MEEKRSSLTTNGRTTMSLAQLSQANWGGVQPNPCNSTKLNHMPAHSSIIVCYVLADGPHPSPSFSTPKFRQFTALCNSCRTAAYAHAVVDVYAVIISAFATLVGYHSSAESSSGSNQYRGRGKM</sequence>
<proteinExistence type="predicted"/>
<organism evidence="1 2">
    <name type="scientific">Daphnia pulex</name>
    <name type="common">Water flea</name>
    <dbReference type="NCBI Taxonomy" id="6669"/>
    <lineage>
        <taxon>Eukaryota</taxon>
        <taxon>Metazoa</taxon>
        <taxon>Ecdysozoa</taxon>
        <taxon>Arthropoda</taxon>
        <taxon>Crustacea</taxon>
        <taxon>Branchiopoda</taxon>
        <taxon>Diplostraca</taxon>
        <taxon>Cladocera</taxon>
        <taxon>Anomopoda</taxon>
        <taxon>Daphniidae</taxon>
        <taxon>Daphnia</taxon>
    </lineage>
</organism>
<dbReference type="AlphaFoldDB" id="E9GU04"/>
<keyword evidence="2" id="KW-1185">Reference proteome</keyword>
<name>E9GU04_DAPPU</name>
<gene>
    <name evidence="1" type="ORF">DAPPUDRAFT_248252</name>
</gene>
<dbReference type="InParanoid" id="E9GU04"/>